<dbReference type="Proteomes" id="UP000054721">
    <property type="component" value="Unassembled WGS sequence"/>
</dbReference>
<keyword evidence="3" id="KW-1185">Reference proteome</keyword>
<organism evidence="2 3">
    <name type="scientific">Trichinella nativa</name>
    <dbReference type="NCBI Taxonomy" id="6335"/>
    <lineage>
        <taxon>Eukaryota</taxon>
        <taxon>Metazoa</taxon>
        <taxon>Ecdysozoa</taxon>
        <taxon>Nematoda</taxon>
        <taxon>Enoplea</taxon>
        <taxon>Dorylaimia</taxon>
        <taxon>Trichinellida</taxon>
        <taxon>Trichinellidae</taxon>
        <taxon>Trichinella</taxon>
    </lineage>
</organism>
<evidence type="ECO:0000313" key="1">
    <source>
        <dbReference type="EMBL" id="KRZ48235.1"/>
    </source>
</evidence>
<proteinExistence type="predicted"/>
<evidence type="ECO:0000313" key="2">
    <source>
        <dbReference type="EMBL" id="KRZ55140.1"/>
    </source>
</evidence>
<name>A0A0V1L6F7_9BILA</name>
<reference evidence="2 3" key="1">
    <citation type="submission" date="2015-05" db="EMBL/GenBank/DDBJ databases">
        <title>Evolution of Trichinella species and genotypes.</title>
        <authorList>
            <person name="Korhonen P.K."/>
            <person name="Edoardo P."/>
            <person name="Giuseppe L.R."/>
            <person name="Gasser R.B."/>
        </authorList>
    </citation>
    <scope>NUCLEOTIDE SEQUENCE [LARGE SCALE GENOMIC DNA]</scope>
    <source>
        <strain evidence="2">ISS10</strain>
    </source>
</reference>
<dbReference type="EMBL" id="JYDW01000122">
    <property type="protein sequence ID" value="KRZ55140.1"/>
    <property type="molecule type" value="Genomic_DNA"/>
</dbReference>
<comment type="caution">
    <text evidence="2">The sequence shown here is derived from an EMBL/GenBank/DDBJ whole genome shotgun (WGS) entry which is preliminary data.</text>
</comment>
<dbReference type="AlphaFoldDB" id="A0A0V1L6F7"/>
<dbReference type="EMBL" id="JYDW01000443">
    <property type="protein sequence ID" value="KRZ48235.1"/>
    <property type="molecule type" value="Genomic_DNA"/>
</dbReference>
<accession>A0A0V1L6F7</accession>
<evidence type="ECO:0000313" key="3">
    <source>
        <dbReference type="Proteomes" id="UP000054721"/>
    </source>
</evidence>
<protein>
    <submittedName>
        <fullName evidence="2">Uncharacterized protein</fullName>
    </submittedName>
</protein>
<gene>
    <name evidence="1" type="ORF">T02_4034</name>
    <name evidence="2" type="ORF">T02_5971</name>
</gene>
<sequence length="69" mass="8087">MKDKLNVVHNFLHNRTELLFSILKFSWSEQIIAYERAIKQSAVSEVHLQSEDITCDYKASLCLELEACW</sequence>